<proteinExistence type="predicted"/>
<accession>A0A561BF31</accession>
<organism evidence="1 2">
    <name type="scientific">Variovorax beijingensis</name>
    <dbReference type="NCBI Taxonomy" id="2496117"/>
    <lineage>
        <taxon>Bacteria</taxon>
        <taxon>Pseudomonadati</taxon>
        <taxon>Pseudomonadota</taxon>
        <taxon>Betaproteobacteria</taxon>
        <taxon>Burkholderiales</taxon>
        <taxon>Comamonadaceae</taxon>
        <taxon>Variovorax</taxon>
    </lineage>
</organism>
<evidence type="ECO:0000313" key="2">
    <source>
        <dbReference type="Proteomes" id="UP000319722"/>
    </source>
</evidence>
<evidence type="ECO:0000313" key="1">
    <source>
        <dbReference type="EMBL" id="TWD77473.1"/>
    </source>
</evidence>
<protein>
    <submittedName>
        <fullName evidence="1">Uncharacterized protein</fullName>
    </submittedName>
</protein>
<comment type="caution">
    <text evidence="1">The sequence shown here is derived from an EMBL/GenBank/DDBJ whole genome shotgun (WGS) entry which is preliminary data.</text>
</comment>
<dbReference type="Proteomes" id="UP000319722">
    <property type="component" value="Unassembled WGS sequence"/>
</dbReference>
<reference evidence="1 2" key="1">
    <citation type="submission" date="2019-06" db="EMBL/GenBank/DDBJ databases">
        <title>Sorghum-associated microbial communities from plants grown in Nebraska, USA.</title>
        <authorList>
            <person name="Schachtman D."/>
        </authorList>
    </citation>
    <scope>NUCLEOTIDE SEQUENCE [LARGE SCALE GENOMIC DNA]</scope>
    <source>
        <strain evidence="1 2">T529</strain>
    </source>
</reference>
<name>A0A561BF31_9BURK</name>
<dbReference type="AlphaFoldDB" id="A0A561BF31"/>
<dbReference type="RefSeq" id="WP_145746009.1">
    <property type="nucleotide sequence ID" value="NZ_VIVL01000009.1"/>
</dbReference>
<sequence length="173" mass="18300">MTIELLKRAGEVGGEAALVLLFRSEASTGKMFEDRIPPLNPAIDTLECDFHLLYGRADLVISHADHSITVIIARDGARGHEHVAAGIGVASLCAAQLALMRPTAEIRKALLWASAGQPLLDGVVEAACEAANVIPLSWSTMAVHLADAEKSVNQFLSGAAHRADVHLDAKGIH</sequence>
<dbReference type="EMBL" id="VIVL01000009">
    <property type="protein sequence ID" value="TWD77473.1"/>
    <property type="molecule type" value="Genomic_DNA"/>
</dbReference>
<gene>
    <name evidence="1" type="ORF">FB547_1097</name>
</gene>
<dbReference type="OrthoDB" id="7041825at2"/>